<dbReference type="Pfam" id="PF00072">
    <property type="entry name" value="Response_reg"/>
    <property type="match status" value="1"/>
</dbReference>
<dbReference type="Gene3D" id="3.40.50.2300">
    <property type="match status" value="1"/>
</dbReference>
<dbReference type="GO" id="GO:0000160">
    <property type="term" value="P:phosphorelay signal transduction system"/>
    <property type="evidence" value="ECO:0007669"/>
    <property type="project" value="UniProtKB-KW"/>
</dbReference>
<sequence>MDINMPGMSGYEAAQVIRQMKGNDYRHIIAMTSEVNTPSLDGVYAQVIDDCILKPFQESQLVCMVEMWAGRLTVIHE</sequence>
<proteinExistence type="predicted"/>
<protein>
    <submittedName>
        <fullName evidence="5">Response regulator</fullName>
    </submittedName>
</protein>
<dbReference type="InterPro" id="IPR001789">
    <property type="entry name" value="Sig_transdc_resp-reg_receiver"/>
</dbReference>
<accession>A0A558D8I9</accession>
<dbReference type="AlphaFoldDB" id="A0A558D8I9"/>
<dbReference type="Proteomes" id="UP000317355">
    <property type="component" value="Unassembled WGS sequence"/>
</dbReference>
<comment type="caution">
    <text evidence="5">The sequence shown here is derived from an EMBL/GenBank/DDBJ whole genome shotgun (WGS) entry which is preliminary data.</text>
</comment>
<evidence type="ECO:0000313" key="5">
    <source>
        <dbReference type="EMBL" id="TVT57342.1"/>
    </source>
</evidence>
<dbReference type="PANTHER" id="PTHR45339">
    <property type="entry name" value="HYBRID SIGNAL TRANSDUCTION HISTIDINE KINASE J"/>
    <property type="match status" value="1"/>
</dbReference>
<gene>
    <name evidence="5" type="ORF">FHK82_06030</name>
</gene>
<keyword evidence="1 3" id="KW-0597">Phosphoprotein</keyword>
<dbReference type="EMBL" id="VMRY01000015">
    <property type="protein sequence ID" value="TVT57342.1"/>
    <property type="molecule type" value="Genomic_DNA"/>
</dbReference>
<evidence type="ECO:0000256" key="2">
    <source>
        <dbReference type="ARBA" id="ARBA00023012"/>
    </source>
</evidence>
<feature type="domain" description="Response regulatory" evidence="4">
    <location>
        <begin position="1"/>
        <end position="69"/>
    </location>
</feature>
<evidence type="ECO:0000259" key="4">
    <source>
        <dbReference type="PROSITE" id="PS50110"/>
    </source>
</evidence>
<evidence type="ECO:0000313" key="6">
    <source>
        <dbReference type="Proteomes" id="UP000317355"/>
    </source>
</evidence>
<evidence type="ECO:0000256" key="1">
    <source>
        <dbReference type="ARBA" id="ARBA00022553"/>
    </source>
</evidence>
<reference evidence="5 6" key="1">
    <citation type="submission" date="2019-07" db="EMBL/GenBank/DDBJ databases">
        <title>The pathways for chlorine oxyanion respiration interact through the shared metabolite chlorate.</title>
        <authorList>
            <person name="Barnum T.P."/>
            <person name="Cheng Y."/>
            <person name="Hill K.A."/>
            <person name="Lucas L.N."/>
            <person name="Carlson H.K."/>
            <person name="Coates J.D."/>
        </authorList>
    </citation>
    <scope>NUCLEOTIDE SEQUENCE [LARGE SCALE GENOMIC DNA]</scope>
    <source>
        <strain evidence="5">BK-3</strain>
    </source>
</reference>
<name>A0A558D8I9_9GAMM</name>
<dbReference type="SUPFAM" id="SSF52172">
    <property type="entry name" value="CheY-like"/>
    <property type="match status" value="1"/>
</dbReference>
<dbReference type="InterPro" id="IPR011006">
    <property type="entry name" value="CheY-like_superfamily"/>
</dbReference>
<dbReference type="PROSITE" id="PS50110">
    <property type="entry name" value="RESPONSE_REGULATORY"/>
    <property type="match status" value="1"/>
</dbReference>
<feature type="modified residue" description="4-aspartylphosphate" evidence="3">
    <location>
        <position position="2"/>
    </location>
</feature>
<dbReference type="PANTHER" id="PTHR45339:SF1">
    <property type="entry name" value="HYBRID SIGNAL TRANSDUCTION HISTIDINE KINASE J"/>
    <property type="match status" value="1"/>
</dbReference>
<organism evidence="5 6">
    <name type="scientific">Sedimenticola thiotaurini</name>
    <dbReference type="NCBI Taxonomy" id="1543721"/>
    <lineage>
        <taxon>Bacteria</taxon>
        <taxon>Pseudomonadati</taxon>
        <taxon>Pseudomonadota</taxon>
        <taxon>Gammaproteobacteria</taxon>
        <taxon>Chromatiales</taxon>
        <taxon>Sedimenticolaceae</taxon>
        <taxon>Sedimenticola</taxon>
    </lineage>
</organism>
<keyword evidence="2" id="KW-0902">Two-component regulatory system</keyword>
<evidence type="ECO:0000256" key="3">
    <source>
        <dbReference type="PROSITE-ProRule" id="PRU00169"/>
    </source>
</evidence>